<feature type="compositionally biased region" description="Low complexity" evidence="1">
    <location>
        <begin position="185"/>
        <end position="200"/>
    </location>
</feature>
<dbReference type="EMBL" id="LIAE01006881">
    <property type="protein sequence ID" value="PAV84188.1"/>
    <property type="molecule type" value="Genomic_DNA"/>
</dbReference>
<dbReference type="Proteomes" id="UP000218231">
    <property type="component" value="Unassembled WGS sequence"/>
</dbReference>
<dbReference type="AlphaFoldDB" id="A0A2A2LDN0"/>
<proteinExistence type="predicted"/>
<sequence length="310" mass="35328">MRVVSNFDSLRLLSMRRASSKASCSHRPSTCKLISSPVKHPKSEVSFIRNNKSLPRPSQSKSLPRSSLVRSKNHSLSIYANRRIKKVLRSSPLTPVQSHKIAVHFSREPQKRSRLASINGRPIGKQPRLVKSLSDFPLPSPSARVQRPVHRMYRAASYQSDEESDQTPSYSVQSTSTAATSIWQPTSTSPSSSSLHSSNNSKEKLKPTSIIQNGEEVVIEDNKNKAMQLYRKVWKVGYVKPTSPALDYDSSDDEDRVEELKYYSKMERLEKQVLRKHNIWENEQRYRAALLKKPVEDKADWSKTIIVRGK</sequence>
<protein>
    <recommendedName>
        <fullName evidence="4">PEHE domain-containing protein</fullName>
    </recommendedName>
</protein>
<feature type="region of interest" description="Disordered" evidence="1">
    <location>
        <begin position="107"/>
        <end position="208"/>
    </location>
</feature>
<keyword evidence="3" id="KW-1185">Reference proteome</keyword>
<feature type="region of interest" description="Disordered" evidence="1">
    <location>
        <begin position="50"/>
        <end position="71"/>
    </location>
</feature>
<evidence type="ECO:0008006" key="4">
    <source>
        <dbReference type="Google" id="ProtNLM"/>
    </source>
</evidence>
<evidence type="ECO:0000313" key="3">
    <source>
        <dbReference type="Proteomes" id="UP000218231"/>
    </source>
</evidence>
<comment type="caution">
    <text evidence="2">The sequence shown here is derived from an EMBL/GenBank/DDBJ whole genome shotgun (WGS) entry which is preliminary data.</text>
</comment>
<name>A0A2A2LDN0_9BILA</name>
<feature type="compositionally biased region" description="Polar residues" evidence="1">
    <location>
        <begin position="166"/>
        <end position="184"/>
    </location>
</feature>
<gene>
    <name evidence="2" type="ORF">WR25_06115</name>
</gene>
<reference evidence="2 3" key="1">
    <citation type="journal article" date="2017" name="Curr. Biol.">
        <title>Genome architecture and evolution of a unichromosomal asexual nematode.</title>
        <authorList>
            <person name="Fradin H."/>
            <person name="Zegar C."/>
            <person name="Gutwein M."/>
            <person name="Lucas J."/>
            <person name="Kovtun M."/>
            <person name="Corcoran D."/>
            <person name="Baugh L.R."/>
            <person name="Kiontke K."/>
            <person name="Gunsalus K."/>
            <person name="Fitch D.H."/>
            <person name="Piano F."/>
        </authorList>
    </citation>
    <scope>NUCLEOTIDE SEQUENCE [LARGE SCALE GENOMIC DNA]</scope>
    <source>
        <strain evidence="2">PF1309</strain>
    </source>
</reference>
<evidence type="ECO:0000313" key="2">
    <source>
        <dbReference type="EMBL" id="PAV84188.1"/>
    </source>
</evidence>
<organism evidence="2 3">
    <name type="scientific">Diploscapter pachys</name>
    <dbReference type="NCBI Taxonomy" id="2018661"/>
    <lineage>
        <taxon>Eukaryota</taxon>
        <taxon>Metazoa</taxon>
        <taxon>Ecdysozoa</taxon>
        <taxon>Nematoda</taxon>
        <taxon>Chromadorea</taxon>
        <taxon>Rhabditida</taxon>
        <taxon>Rhabditina</taxon>
        <taxon>Rhabditomorpha</taxon>
        <taxon>Rhabditoidea</taxon>
        <taxon>Rhabditidae</taxon>
        <taxon>Diploscapter</taxon>
    </lineage>
</organism>
<evidence type="ECO:0000256" key="1">
    <source>
        <dbReference type="SAM" id="MobiDB-lite"/>
    </source>
</evidence>
<accession>A0A2A2LDN0</accession>